<dbReference type="InterPro" id="IPR029069">
    <property type="entry name" value="HotDog_dom_sf"/>
</dbReference>
<gene>
    <name evidence="4" type="ORF">EP51_39890</name>
</gene>
<evidence type="ECO:0000256" key="1">
    <source>
        <dbReference type="ARBA" id="ARBA00005254"/>
    </source>
</evidence>
<name>A0A076EYF5_RHOOP</name>
<evidence type="ECO:0000259" key="2">
    <source>
        <dbReference type="Pfam" id="PF01575"/>
    </source>
</evidence>
<dbReference type="GO" id="GO:0003857">
    <property type="term" value="F:(3S)-3-hydroxyacyl-CoA dehydrogenase (NAD+) activity"/>
    <property type="evidence" value="ECO:0007669"/>
    <property type="project" value="TreeGrafter"/>
</dbReference>
<reference evidence="4 5" key="1">
    <citation type="submission" date="2014-07" db="EMBL/GenBank/DDBJ databases">
        <title>Genome Sequence of Rhodococcus opacus Strain R7, a Biodegrader of Mono- and Polycyclic Aromatic Hydrocarbons.</title>
        <authorList>
            <person name="Di Gennaro P."/>
            <person name="Zampolli J."/>
            <person name="Presti I."/>
            <person name="Cappelletti M."/>
            <person name="D'Ursi P."/>
            <person name="Orro A."/>
            <person name="Mezzelani A."/>
            <person name="Milanesi L."/>
        </authorList>
    </citation>
    <scope>NUCLEOTIDE SEQUENCE [LARGE SCALE GENOMIC DNA]</scope>
    <source>
        <strain evidence="4 5">R7</strain>
        <plasmid evidence="4">pPDG1</plasmid>
    </source>
</reference>
<dbReference type="PANTHER" id="PTHR13078:SF56">
    <property type="entry name" value="PEROXISOMAL MULTIFUNCTIONAL ENZYME TYPE 2"/>
    <property type="match status" value="1"/>
</dbReference>
<dbReference type="CDD" id="cd03441">
    <property type="entry name" value="R_hydratase_like"/>
    <property type="match status" value="1"/>
</dbReference>
<accession>A0A076EYF5</accession>
<protein>
    <submittedName>
        <fullName evidence="4">Dehydratase</fullName>
    </submittedName>
</protein>
<dbReference type="InterPro" id="IPR002539">
    <property type="entry name" value="MaoC-like_dom"/>
</dbReference>
<geneLocation type="plasmid" evidence="4 5">
    <name>pPDG1</name>
</geneLocation>
<dbReference type="EMBL" id="CP008948">
    <property type="protein sequence ID" value="AII10453.1"/>
    <property type="molecule type" value="Genomic_DNA"/>
</dbReference>
<dbReference type="Pfam" id="PF01575">
    <property type="entry name" value="MaoC_dehydratas"/>
    <property type="match status" value="1"/>
</dbReference>
<dbReference type="Proteomes" id="UP000028488">
    <property type="component" value="Plasmid pPDG1"/>
</dbReference>
<dbReference type="PANTHER" id="PTHR13078">
    <property type="entry name" value="PEROXISOMAL MULTIFUNCTIONAL ENZYME TYPE 2-RELATED"/>
    <property type="match status" value="1"/>
</dbReference>
<dbReference type="RefSeq" id="WP_128642549.1">
    <property type="nucleotide sequence ID" value="NZ_CP008948.1"/>
</dbReference>
<dbReference type="GO" id="GO:0004300">
    <property type="term" value="F:enoyl-CoA hydratase activity"/>
    <property type="evidence" value="ECO:0007669"/>
    <property type="project" value="TreeGrafter"/>
</dbReference>
<dbReference type="GO" id="GO:0006635">
    <property type="term" value="P:fatty acid beta-oxidation"/>
    <property type="evidence" value="ECO:0007669"/>
    <property type="project" value="TreeGrafter"/>
</dbReference>
<dbReference type="Pfam" id="PF13452">
    <property type="entry name" value="FAS1_DH_region"/>
    <property type="match status" value="1"/>
</dbReference>
<dbReference type="GO" id="GO:0044594">
    <property type="term" value="F:17-beta-hydroxysteroid dehydrogenase (NAD+) activity"/>
    <property type="evidence" value="ECO:0007669"/>
    <property type="project" value="TreeGrafter"/>
</dbReference>
<dbReference type="AlphaFoldDB" id="A0A076EYF5"/>
<keyword evidence="4" id="KW-0614">Plasmid</keyword>
<sequence>MITEDRIIRVLPADTPGLVRAVEHVIDDRWLRAYAASVGDTRPEFFDLEHSGGIIGHPVFPVCIEWPLVEHGAPGIELTVNTLRLGLHVSHQMRLHAPLRPAQRVRTEAELYLAEARTDATLIATRFRTYSSDGELLVTTLLHMLYRGVRLEGSKTPDHPHEVTPRSGTDLAPIAKFTVDATNAVIYTECARIWNPIHTDIRVAHAAGLPDTVLHGTETLARAVSTISRASALPAGAVVTGIGCRFTGPVFPGATLTVSTADLSEDSVAFDVQDTNGTSAISDGTITFELPS</sequence>
<evidence type="ECO:0000313" key="5">
    <source>
        <dbReference type="Proteomes" id="UP000028488"/>
    </source>
</evidence>
<evidence type="ECO:0000313" key="4">
    <source>
        <dbReference type="EMBL" id="AII10453.1"/>
    </source>
</evidence>
<dbReference type="Gene3D" id="3.10.129.10">
    <property type="entry name" value="Hotdog Thioesterase"/>
    <property type="match status" value="1"/>
</dbReference>
<feature type="domain" description="FAS1-like dehydratase" evidence="3">
    <location>
        <begin position="22"/>
        <end position="139"/>
    </location>
</feature>
<organism evidence="4 5">
    <name type="scientific">Rhodococcus opacus</name>
    <name type="common">Nocardia opaca</name>
    <dbReference type="NCBI Taxonomy" id="37919"/>
    <lineage>
        <taxon>Bacteria</taxon>
        <taxon>Bacillati</taxon>
        <taxon>Actinomycetota</taxon>
        <taxon>Actinomycetes</taxon>
        <taxon>Mycobacteriales</taxon>
        <taxon>Nocardiaceae</taxon>
        <taxon>Rhodococcus</taxon>
    </lineage>
</organism>
<comment type="similarity">
    <text evidence="1">Belongs to the enoyl-CoA hydratase/isomerase family.</text>
</comment>
<proteinExistence type="inferred from homology"/>
<dbReference type="InterPro" id="IPR039569">
    <property type="entry name" value="FAS1-like_DH_region"/>
</dbReference>
<feature type="domain" description="MaoC-like" evidence="2">
    <location>
        <begin position="173"/>
        <end position="268"/>
    </location>
</feature>
<dbReference type="SUPFAM" id="SSF54637">
    <property type="entry name" value="Thioesterase/thiol ester dehydrase-isomerase"/>
    <property type="match status" value="2"/>
</dbReference>
<evidence type="ECO:0000259" key="3">
    <source>
        <dbReference type="Pfam" id="PF13452"/>
    </source>
</evidence>